<accession>A0A1I0TTM1</accession>
<feature type="transmembrane region" description="Helical" evidence="2">
    <location>
        <begin position="255"/>
        <end position="281"/>
    </location>
</feature>
<keyword evidence="2" id="KW-0812">Transmembrane</keyword>
<sequence>MARTPLLQQQRYRSGVRRTGSSSFDGGGASIEGLTSADESLNTPIHQEVPDQPAKTPQPVDKYARTLLALVGIPTLVVFVGQWIPELGRWSFFQTISDQVAPVVGGGPIMPESAFGWPGDHSGFLPTIGLLSVVVLRLSLQIKSDIARIVVVPAAGSAAVSFALGAVVALFTGGIPDGTVGVLLSGLAAAVAGRIAYQVMSTPVDAPVPPRGLASVAAIATGVTVLPAIALGRWATAEPLVDVASSLPRENSDVFLWLFTDVATLLQWVTGVALAAFVAALVETASSVGRHSLVRPIVVAVVALGVLIVAGGAAADANTDVVSRFFATYY</sequence>
<gene>
    <name evidence="3" type="ORF">SAMN05444374_1091</name>
</gene>
<feature type="transmembrane region" description="Helical" evidence="2">
    <location>
        <begin position="178"/>
        <end position="200"/>
    </location>
</feature>
<protein>
    <submittedName>
        <fullName evidence="3">Uncharacterized protein</fullName>
    </submittedName>
</protein>
<dbReference type="Proteomes" id="UP000182054">
    <property type="component" value="Unassembled WGS sequence"/>
</dbReference>
<keyword evidence="2" id="KW-0472">Membrane</keyword>
<feature type="transmembrane region" description="Helical" evidence="2">
    <location>
        <begin position="123"/>
        <end position="140"/>
    </location>
</feature>
<feature type="transmembrane region" description="Helical" evidence="2">
    <location>
        <begin position="149"/>
        <end position="172"/>
    </location>
</feature>
<evidence type="ECO:0000313" key="3">
    <source>
        <dbReference type="EMBL" id="SFA54316.1"/>
    </source>
</evidence>
<organism evidence="3 4">
    <name type="scientific">Rhodococcoides kroppenstedtii</name>
    <dbReference type="NCBI Taxonomy" id="293050"/>
    <lineage>
        <taxon>Bacteria</taxon>
        <taxon>Bacillati</taxon>
        <taxon>Actinomycetota</taxon>
        <taxon>Actinomycetes</taxon>
        <taxon>Mycobacteriales</taxon>
        <taxon>Nocardiaceae</taxon>
        <taxon>Rhodococcoides</taxon>
    </lineage>
</organism>
<dbReference type="EMBL" id="FOJN01000009">
    <property type="protein sequence ID" value="SFA54316.1"/>
    <property type="molecule type" value="Genomic_DNA"/>
</dbReference>
<feature type="transmembrane region" description="Helical" evidence="2">
    <location>
        <begin position="293"/>
        <end position="315"/>
    </location>
</feature>
<evidence type="ECO:0000313" key="4">
    <source>
        <dbReference type="Proteomes" id="UP000182054"/>
    </source>
</evidence>
<keyword evidence="2" id="KW-1133">Transmembrane helix</keyword>
<feature type="region of interest" description="Disordered" evidence="1">
    <location>
        <begin position="1"/>
        <end position="33"/>
    </location>
</feature>
<proteinExistence type="predicted"/>
<reference evidence="3 4" key="1">
    <citation type="submission" date="2016-10" db="EMBL/GenBank/DDBJ databases">
        <authorList>
            <person name="de Groot N.N."/>
        </authorList>
    </citation>
    <scope>NUCLEOTIDE SEQUENCE [LARGE SCALE GENOMIC DNA]</scope>
    <source>
        <strain evidence="3 4">DSM 44908</strain>
    </source>
</reference>
<feature type="transmembrane region" description="Helical" evidence="2">
    <location>
        <begin position="212"/>
        <end position="235"/>
    </location>
</feature>
<name>A0A1I0TTM1_9NOCA</name>
<dbReference type="AlphaFoldDB" id="A0A1I0TTM1"/>
<evidence type="ECO:0000256" key="2">
    <source>
        <dbReference type="SAM" id="Phobius"/>
    </source>
</evidence>
<feature type="transmembrane region" description="Helical" evidence="2">
    <location>
        <begin position="63"/>
        <end position="84"/>
    </location>
</feature>
<evidence type="ECO:0000256" key="1">
    <source>
        <dbReference type="SAM" id="MobiDB-lite"/>
    </source>
</evidence>
<feature type="compositionally biased region" description="Polar residues" evidence="1">
    <location>
        <begin position="1"/>
        <end position="12"/>
    </location>
</feature>